<protein>
    <submittedName>
        <fullName evidence="1">(northern house mosquito) hypothetical protein</fullName>
    </submittedName>
</protein>
<accession>A0A8D8P8E6</accession>
<proteinExistence type="predicted"/>
<organism evidence="1">
    <name type="scientific">Culex pipiens</name>
    <name type="common">House mosquito</name>
    <dbReference type="NCBI Taxonomy" id="7175"/>
    <lineage>
        <taxon>Eukaryota</taxon>
        <taxon>Metazoa</taxon>
        <taxon>Ecdysozoa</taxon>
        <taxon>Arthropoda</taxon>
        <taxon>Hexapoda</taxon>
        <taxon>Insecta</taxon>
        <taxon>Pterygota</taxon>
        <taxon>Neoptera</taxon>
        <taxon>Endopterygota</taxon>
        <taxon>Diptera</taxon>
        <taxon>Nematocera</taxon>
        <taxon>Culicoidea</taxon>
        <taxon>Culicidae</taxon>
        <taxon>Culicinae</taxon>
        <taxon>Culicini</taxon>
        <taxon>Culex</taxon>
        <taxon>Culex</taxon>
    </lineage>
</organism>
<sequence>MGHAAELEIGQVPAGKVIDFELKIISLSLEVEQRHHLLVVPDGVRNYGLFVDADEATLVVGRAAAHQELLVANVQELVELVRVRKPHDQVLEREHFAAKLEVAVLRVDLVEQFALGLGDVVRPDAGAAVDVLMQVV</sequence>
<dbReference type="EMBL" id="HBUE01222193">
    <property type="protein sequence ID" value="CAG6540158.1"/>
    <property type="molecule type" value="Transcribed_RNA"/>
</dbReference>
<evidence type="ECO:0000313" key="1">
    <source>
        <dbReference type="EMBL" id="CAG6592225.1"/>
    </source>
</evidence>
<name>A0A8D8P8E6_CULPI</name>
<dbReference type="EMBL" id="HBUE01328857">
    <property type="protein sequence ID" value="CAG6592225.1"/>
    <property type="molecule type" value="Transcribed_RNA"/>
</dbReference>
<dbReference type="AlphaFoldDB" id="A0A8D8P8E6"/>
<reference evidence="1" key="1">
    <citation type="submission" date="2021-05" db="EMBL/GenBank/DDBJ databases">
        <authorList>
            <person name="Alioto T."/>
            <person name="Alioto T."/>
            <person name="Gomez Garrido J."/>
        </authorList>
    </citation>
    <scope>NUCLEOTIDE SEQUENCE</scope>
</reference>